<accession>V9D5Z1</accession>
<feature type="compositionally biased region" description="Pro residues" evidence="2">
    <location>
        <begin position="35"/>
        <end position="49"/>
    </location>
</feature>
<protein>
    <submittedName>
        <fullName evidence="3">Uncharacterized protein</fullName>
    </submittedName>
</protein>
<feature type="region of interest" description="Disordered" evidence="2">
    <location>
        <begin position="284"/>
        <end position="311"/>
    </location>
</feature>
<dbReference type="GeneID" id="19986222"/>
<proteinExistence type="predicted"/>
<dbReference type="Proteomes" id="UP000030678">
    <property type="component" value="Unassembled WGS sequence"/>
</dbReference>
<organism evidence="3 4">
    <name type="scientific">Cladophialophora carrionii CBS 160.54</name>
    <dbReference type="NCBI Taxonomy" id="1279043"/>
    <lineage>
        <taxon>Eukaryota</taxon>
        <taxon>Fungi</taxon>
        <taxon>Dikarya</taxon>
        <taxon>Ascomycota</taxon>
        <taxon>Pezizomycotina</taxon>
        <taxon>Eurotiomycetes</taxon>
        <taxon>Chaetothyriomycetidae</taxon>
        <taxon>Chaetothyriales</taxon>
        <taxon>Herpotrichiellaceae</taxon>
        <taxon>Cladophialophora</taxon>
    </lineage>
</organism>
<feature type="compositionally biased region" description="Polar residues" evidence="2">
    <location>
        <begin position="390"/>
        <end position="410"/>
    </location>
</feature>
<dbReference type="AlphaFoldDB" id="V9D5Z1"/>
<feature type="compositionally biased region" description="Polar residues" evidence="2">
    <location>
        <begin position="284"/>
        <end position="295"/>
    </location>
</feature>
<feature type="compositionally biased region" description="Basic residues" evidence="2">
    <location>
        <begin position="296"/>
        <end position="307"/>
    </location>
</feature>
<reference evidence="3 4" key="1">
    <citation type="submission" date="2013-03" db="EMBL/GenBank/DDBJ databases">
        <title>The Genome Sequence of Cladophialophora carrionii CBS 160.54.</title>
        <authorList>
            <consortium name="The Broad Institute Genomics Platform"/>
            <person name="Cuomo C."/>
            <person name="de Hoog S."/>
            <person name="Gorbushina A."/>
            <person name="Walker B."/>
            <person name="Young S.K."/>
            <person name="Zeng Q."/>
            <person name="Gargeya S."/>
            <person name="Fitzgerald M."/>
            <person name="Haas B."/>
            <person name="Abouelleil A."/>
            <person name="Allen A.W."/>
            <person name="Alvarado L."/>
            <person name="Arachchi H.M."/>
            <person name="Berlin A.M."/>
            <person name="Chapman S.B."/>
            <person name="Gainer-Dewar J."/>
            <person name="Goldberg J."/>
            <person name="Griggs A."/>
            <person name="Gujja S."/>
            <person name="Hansen M."/>
            <person name="Howarth C."/>
            <person name="Imamovic A."/>
            <person name="Ireland A."/>
            <person name="Larimer J."/>
            <person name="McCowan C."/>
            <person name="Murphy C."/>
            <person name="Pearson M."/>
            <person name="Poon T.W."/>
            <person name="Priest M."/>
            <person name="Roberts A."/>
            <person name="Saif S."/>
            <person name="Shea T."/>
            <person name="Sisk P."/>
            <person name="Sykes S."/>
            <person name="Wortman J."/>
            <person name="Nusbaum C."/>
            <person name="Birren B."/>
        </authorList>
    </citation>
    <scope>NUCLEOTIDE SEQUENCE [LARGE SCALE GENOMIC DNA]</scope>
    <source>
        <strain evidence="3 4">CBS 160.54</strain>
    </source>
</reference>
<feature type="region of interest" description="Disordered" evidence="2">
    <location>
        <begin position="367"/>
        <end position="434"/>
    </location>
</feature>
<feature type="compositionally biased region" description="Polar residues" evidence="2">
    <location>
        <begin position="50"/>
        <end position="63"/>
    </location>
</feature>
<evidence type="ECO:0000256" key="1">
    <source>
        <dbReference type="SAM" id="Coils"/>
    </source>
</evidence>
<gene>
    <name evidence="3" type="ORF">G647_07729</name>
</gene>
<evidence type="ECO:0000313" key="3">
    <source>
        <dbReference type="EMBL" id="ETI21382.1"/>
    </source>
</evidence>
<dbReference type="HOGENOM" id="CLU_018105_0_1_1"/>
<feature type="region of interest" description="Disordered" evidence="2">
    <location>
        <begin position="1"/>
        <end position="76"/>
    </location>
</feature>
<keyword evidence="1" id="KW-0175">Coiled coil</keyword>
<evidence type="ECO:0000256" key="2">
    <source>
        <dbReference type="SAM" id="MobiDB-lite"/>
    </source>
</evidence>
<feature type="compositionally biased region" description="Low complexity" evidence="2">
    <location>
        <begin position="374"/>
        <end position="383"/>
    </location>
</feature>
<dbReference type="EMBL" id="KB822707">
    <property type="protein sequence ID" value="ETI21382.1"/>
    <property type="molecule type" value="Genomic_DNA"/>
</dbReference>
<sequence>MANSQASADHSMPPATPPPARTRSADSMNKSAYTSPPPMSASMTPPPSTQLPRFQSPINQLTTSDEETRLASPPSTTARANVLSALPTPDAIATADVEGLRIMVKDLVAAVREARTSAAHFKLQHNLLAMESEEAAQRAEIEHQMTRREVEVLQAAEYKHRTMSQRNSLPPPPHPQIEALTATCKALEEERDEAERRLARAKKLVELQRDRCELLEEENHLLKKRIRENREHFTRLKSMSPSYTTPRDAFTTPQRKPVPQFPQSAPNVSNIAALLAAGEVLSGESLSVPSTPTRTHTSKLKHGHTRGAHSLSSLQTTPLQTRPKTQEGYPEPMVALSAPASQLVIESAERERHDRDSTISISDVEEAVSDDNVQQSQASSMASEMLRRNPGSQESLRLSQGAERSSNLLQSKLFGPIKKSGHSNKRGPSNEEIDIKAKKAKVAQGVGLGIESWSQA</sequence>
<feature type="region of interest" description="Disordered" evidence="2">
    <location>
        <begin position="239"/>
        <end position="263"/>
    </location>
</feature>
<dbReference type="RefSeq" id="XP_008730263.1">
    <property type="nucleotide sequence ID" value="XM_008732041.1"/>
</dbReference>
<evidence type="ECO:0000313" key="4">
    <source>
        <dbReference type="Proteomes" id="UP000030678"/>
    </source>
</evidence>
<feature type="coiled-coil region" evidence="1">
    <location>
        <begin position="129"/>
        <end position="232"/>
    </location>
</feature>
<dbReference type="OrthoDB" id="5404651at2759"/>
<dbReference type="VEuPathDB" id="FungiDB:G647_07729"/>
<name>V9D5Z1_9EURO</name>